<evidence type="ECO:0000313" key="2">
    <source>
        <dbReference type="Proteomes" id="UP000187181"/>
    </source>
</evidence>
<evidence type="ECO:0000313" key="1">
    <source>
        <dbReference type="EMBL" id="SIT93874.1"/>
    </source>
</evidence>
<dbReference type="RefSeq" id="WP_076671040.1">
    <property type="nucleotide sequence ID" value="NZ_FTPP01000003.1"/>
</dbReference>
<reference evidence="2" key="1">
    <citation type="submission" date="2017-01" db="EMBL/GenBank/DDBJ databases">
        <authorList>
            <person name="Varghese N."/>
            <person name="Submissions S."/>
        </authorList>
    </citation>
    <scope>NUCLEOTIDE SEQUENCE [LARGE SCALE GENOMIC DNA]</scope>
    <source>
        <strain evidence="2">LP100</strain>
    </source>
</reference>
<dbReference type="Proteomes" id="UP000187181">
    <property type="component" value="Unassembled WGS sequence"/>
</dbReference>
<dbReference type="EMBL" id="FTPP01000003">
    <property type="protein sequence ID" value="SIT93874.1"/>
    <property type="molecule type" value="Genomic_DNA"/>
</dbReference>
<dbReference type="STRING" id="1317125.SAMN05444128_3287"/>
<sequence length="73" mass="9020">MKNFVKSFYDFNRDSPQERQERNKLYPELAKFHIALREEMSEEEYQAFYRAEREAARNLMIPNQTTPTQWIRM</sequence>
<keyword evidence="2" id="KW-1185">Reference proteome</keyword>
<dbReference type="OrthoDB" id="853729at2"/>
<proteinExistence type="predicted"/>
<accession>A0A1R3XQ34</accession>
<dbReference type="AlphaFoldDB" id="A0A1R3XQ34"/>
<name>A0A1R3XQ34_9BACT</name>
<gene>
    <name evidence="1" type="ORF">SAMN05444128_3287</name>
</gene>
<protein>
    <submittedName>
        <fullName evidence="1">Uncharacterized protein</fullName>
    </submittedName>
</protein>
<organism evidence="1 2">
    <name type="scientific">Pontibacter indicus</name>
    <dbReference type="NCBI Taxonomy" id="1317125"/>
    <lineage>
        <taxon>Bacteria</taxon>
        <taxon>Pseudomonadati</taxon>
        <taxon>Bacteroidota</taxon>
        <taxon>Cytophagia</taxon>
        <taxon>Cytophagales</taxon>
        <taxon>Hymenobacteraceae</taxon>
        <taxon>Pontibacter</taxon>
    </lineage>
</organism>